<protein>
    <submittedName>
        <fullName evidence="1">Uncharacterized protein</fullName>
    </submittedName>
</protein>
<dbReference type="AlphaFoldDB" id="A0A158GL27"/>
<organism evidence="1 2">
    <name type="scientific">Caballeronia udeis</name>
    <dbReference type="NCBI Taxonomy" id="1232866"/>
    <lineage>
        <taxon>Bacteria</taxon>
        <taxon>Pseudomonadati</taxon>
        <taxon>Pseudomonadota</taxon>
        <taxon>Betaproteobacteria</taxon>
        <taxon>Burkholderiales</taxon>
        <taxon>Burkholderiaceae</taxon>
        <taxon>Caballeronia</taxon>
    </lineage>
</organism>
<dbReference type="EMBL" id="FCOK02000016">
    <property type="protein sequence ID" value="SAL32805.1"/>
    <property type="molecule type" value="Genomic_DNA"/>
</dbReference>
<name>A0A158GL27_9BURK</name>
<evidence type="ECO:0000313" key="2">
    <source>
        <dbReference type="Proteomes" id="UP000054683"/>
    </source>
</evidence>
<gene>
    <name evidence="1" type="ORF">AWB69_02880</name>
</gene>
<accession>A0A158GL27</accession>
<dbReference type="Proteomes" id="UP000054683">
    <property type="component" value="Unassembled WGS sequence"/>
</dbReference>
<evidence type="ECO:0000313" key="1">
    <source>
        <dbReference type="EMBL" id="SAL32805.1"/>
    </source>
</evidence>
<reference evidence="1 2" key="1">
    <citation type="submission" date="2016-01" db="EMBL/GenBank/DDBJ databases">
        <authorList>
            <person name="Oliw E.H."/>
        </authorList>
    </citation>
    <scope>NUCLEOTIDE SEQUENCE [LARGE SCALE GENOMIC DNA]</scope>
    <source>
        <strain evidence="1">LMG 27134</strain>
    </source>
</reference>
<proteinExistence type="predicted"/>
<sequence length="38" mass="4286">MHGKYDNSVMLTKPFSINGAQLNPLRTGLQRFPVLEIV</sequence>